<gene>
    <name evidence="6" type="ordered locus">Cyan7822_4490</name>
</gene>
<dbReference type="InterPro" id="IPR017871">
    <property type="entry name" value="ABC_transporter-like_CS"/>
</dbReference>
<dbReference type="STRING" id="497965.Cyan7822_4490"/>
<dbReference type="Gene3D" id="3.40.50.300">
    <property type="entry name" value="P-loop containing nucleotide triphosphate hydrolases"/>
    <property type="match status" value="1"/>
</dbReference>
<evidence type="ECO:0000256" key="3">
    <source>
        <dbReference type="ARBA" id="ARBA00022741"/>
    </source>
</evidence>
<dbReference type="EMBL" id="CP002198">
    <property type="protein sequence ID" value="ADN16400.1"/>
    <property type="molecule type" value="Genomic_DNA"/>
</dbReference>
<evidence type="ECO:0000259" key="5">
    <source>
        <dbReference type="PROSITE" id="PS50893"/>
    </source>
</evidence>
<keyword evidence="2" id="KW-0813">Transport</keyword>
<dbReference type="GO" id="GO:0005524">
    <property type="term" value="F:ATP binding"/>
    <property type="evidence" value="ECO:0007669"/>
    <property type="project" value="UniProtKB-KW"/>
</dbReference>
<evidence type="ECO:0000256" key="1">
    <source>
        <dbReference type="ARBA" id="ARBA00005417"/>
    </source>
</evidence>
<reference evidence="7" key="1">
    <citation type="journal article" date="2011" name="MBio">
        <title>Novel metabolic attributes of the genus Cyanothece, comprising a group of unicellular nitrogen-fixing Cyanobacteria.</title>
        <authorList>
            <person name="Bandyopadhyay A."/>
            <person name="Elvitigala T."/>
            <person name="Welsh E."/>
            <person name="Stockel J."/>
            <person name="Liberton M."/>
            <person name="Min H."/>
            <person name="Sherman L.A."/>
            <person name="Pakrasi H.B."/>
        </authorList>
    </citation>
    <scope>NUCLEOTIDE SEQUENCE [LARGE SCALE GENOMIC DNA]</scope>
    <source>
        <strain evidence="7">PCC 7822</strain>
    </source>
</reference>
<dbReference type="eggNOG" id="COG1121">
    <property type="taxonomic scope" value="Bacteria"/>
</dbReference>
<dbReference type="PROSITE" id="PS00211">
    <property type="entry name" value="ABC_TRANSPORTER_1"/>
    <property type="match status" value="1"/>
</dbReference>
<dbReference type="PANTHER" id="PTHR42734">
    <property type="entry name" value="METAL TRANSPORT SYSTEM ATP-BINDING PROTEIN TM_0124-RELATED"/>
    <property type="match status" value="1"/>
</dbReference>
<evidence type="ECO:0000313" key="7">
    <source>
        <dbReference type="Proteomes" id="UP000008206"/>
    </source>
</evidence>
<dbReference type="PROSITE" id="PS50893">
    <property type="entry name" value="ABC_TRANSPORTER_2"/>
    <property type="match status" value="1"/>
</dbReference>
<keyword evidence="4" id="KW-0067">ATP-binding</keyword>
<dbReference type="CDD" id="cd03235">
    <property type="entry name" value="ABC_Metallic_Cations"/>
    <property type="match status" value="1"/>
</dbReference>
<comment type="similarity">
    <text evidence="1">Belongs to the ABC transporter superfamily.</text>
</comment>
<dbReference type="GO" id="GO:0016887">
    <property type="term" value="F:ATP hydrolysis activity"/>
    <property type="evidence" value="ECO:0007669"/>
    <property type="project" value="InterPro"/>
</dbReference>
<dbReference type="Pfam" id="PF00005">
    <property type="entry name" value="ABC_tran"/>
    <property type="match status" value="1"/>
</dbReference>
<name>E0UC62_GLOV7</name>
<keyword evidence="7" id="KW-1185">Reference proteome</keyword>
<dbReference type="Proteomes" id="UP000008206">
    <property type="component" value="Chromosome"/>
</dbReference>
<sequence>MLEVEHLAVNYRGLRGLEEVSFRIEPGQLVGVIGPNGAGKSTMFKAMLGLIPMVNGQVKYCTCPLCRQLERVAYLPQRSQIDWDFPITVWNVVMMSRTRHLGWFKKPKASDDQKVKAALEQVEMLSLSSRRIGELSGGQQQRVFLARALAQEADIFLLDEPFTGVDQKTEMIMFDVFAQLKREGKILLVSIHDWGQTMTQLDRLLLLNRSLIADGTPQQVMTPENLQQAYGMNLHSPPLENWDNHLIC</sequence>
<dbReference type="KEGG" id="cyj:Cyan7822_4490"/>
<dbReference type="SUPFAM" id="SSF52540">
    <property type="entry name" value="P-loop containing nucleoside triphosphate hydrolases"/>
    <property type="match status" value="1"/>
</dbReference>
<dbReference type="AlphaFoldDB" id="E0UC62"/>
<dbReference type="SMART" id="SM00382">
    <property type="entry name" value="AAA"/>
    <property type="match status" value="1"/>
</dbReference>
<keyword evidence="3" id="KW-0547">Nucleotide-binding</keyword>
<dbReference type="PANTHER" id="PTHR42734:SF5">
    <property type="entry name" value="IRON TRANSPORT SYSTEM ATP-BINDING PROTEIN HI_0361-RELATED"/>
    <property type="match status" value="1"/>
</dbReference>
<dbReference type="InterPro" id="IPR027417">
    <property type="entry name" value="P-loop_NTPase"/>
</dbReference>
<proteinExistence type="inferred from homology"/>
<dbReference type="FunFam" id="3.40.50.300:FF:000134">
    <property type="entry name" value="Iron-enterobactin ABC transporter ATP-binding protein"/>
    <property type="match status" value="1"/>
</dbReference>
<evidence type="ECO:0000313" key="6">
    <source>
        <dbReference type="EMBL" id="ADN16400.1"/>
    </source>
</evidence>
<evidence type="ECO:0000256" key="4">
    <source>
        <dbReference type="ARBA" id="ARBA00022840"/>
    </source>
</evidence>
<organism evidence="6 7">
    <name type="scientific">Gloeothece verrucosa (strain PCC 7822)</name>
    <name type="common">Cyanothece sp. (strain PCC 7822)</name>
    <dbReference type="NCBI Taxonomy" id="497965"/>
    <lineage>
        <taxon>Bacteria</taxon>
        <taxon>Bacillati</taxon>
        <taxon>Cyanobacteriota</taxon>
        <taxon>Cyanophyceae</taxon>
        <taxon>Oscillatoriophycideae</taxon>
        <taxon>Chroococcales</taxon>
        <taxon>Aphanothecaceae</taxon>
        <taxon>Gloeothece</taxon>
        <taxon>Gloeothece verrucosa</taxon>
    </lineage>
</organism>
<dbReference type="InterPro" id="IPR003439">
    <property type="entry name" value="ABC_transporter-like_ATP-bd"/>
</dbReference>
<dbReference type="RefSeq" id="WP_013324463.1">
    <property type="nucleotide sequence ID" value="NC_014501.1"/>
</dbReference>
<protein>
    <submittedName>
        <fullName evidence="6">ABC transporter related protein</fullName>
    </submittedName>
</protein>
<dbReference type="InterPro" id="IPR003593">
    <property type="entry name" value="AAA+_ATPase"/>
</dbReference>
<evidence type="ECO:0000256" key="2">
    <source>
        <dbReference type="ARBA" id="ARBA00022448"/>
    </source>
</evidence>
<accession>E0UC62</accession>
<dbReference type="HOGENOM" id="CLU_000604_1_11_3"/>
<dbReference type="InterPro" id="IPR050153">
    <property type="entry name" value="Metal_Ion_Import_ABC"/>
</dbReference>
<dbReference type="OrthoDB" id="9806726at2"/>
<feature type="domain" description="ABC transporter" evidence="5">
    <location>
        <begin position="2"/>
        <end position="234"/>
    </location>
</feature>